<feature type="compositionally biased region" description="Basic residues" evidence="5">
    <location>
        <begin position="404"/>
        <end position="422"/>
    </location>
</feature>
<evidence type="ECO:0000259" key="6">
    <source>
        <dbReference type="PROSITE" id="PS50016"/>
    </source>
</evidence>
<dbReference type="SMART" id="SM00249">
    <property type="entry name" value="PHD"/>
    <property type="match status" value="1"/>
</dbReference>
<feature type="compositionally biased region" description="Basic and acidic residues" evidence="5">
    <location>
        <begin position="713"/>
        <end position="747"/>
    </location>
</feature>
<dbReference type="PANTHER" id="PTHR14296">
    <property type="entry name" value="REMODELING AND SPACING FACTOR 1"/>
    <property type="match status" value="1"/>
</dbReference>
<feature type="region of interest" description="Disordered" evidence="5">
    <location>
        <begin position="834"/>
        <end position="1031"/>
    </location>
</feature>
<feature type="compositionally biased region" description="Polar residues" evidence="5">
    <location>
        <begin position="1074"/>
        <end position="1095"/>
    </location>
</feature>
<evidence type="ECO:0000313" key="9">
    <source>
        <dbReference type="Proteomes" id="UP000285301"/>
    </source>
</evidence>
<dbReference type="InterPro" id="IPR011011">
    <property type="entry name" value="Znf_FYVE_PHD"/>
</dbReference>
<dbReference type="Gene3D" id="3.30.40.10">
    <property type="entry name" value="Zinc/RING finger domain, C3HC4 (zinc finger)"/>
    <property type="match status" value="1"/>
</dbReference>
<dbReference type="GO" id="GO:0042393">
    <property type="term" value="F:histone binding"/>
    <property type="evidence" value="ECO:0007669"/>
    <property type="project" value="TreeGrafter"/>
</dbReference>
<feature type="compositionally biased region" description="Basic residues" evidence="5">
    <location>
        <begin position="961"/>
        <end position="973"/>
    </location>
</feature>
<dbReference type="PROSITE" id="PS50016">
    <property type="entry name" value="ZF_PHD_2"/>
    <property type="match status" value="1"/>
</dbReference>
<reference evidence="7 9" key="1">
    <citation type="journal article" date="2018" name="Gigascience">
        <title>Genomes of trombidid mites reveal novel predicted allergens and laterally-transferred genes associated with secondary metabolism.</title>
        <authorList>
            <person name="Dong X."/>
            <person name="Chaisiri K."/>
            <person name="Xia D."/>
            <person name="Armstrong S.D."/>
            <person name="Fang Y."/>
            <person name="Donnelly M.J."/>
            <person name="Kadowaki T."/>
            <person name="McGarry J.W."/>
            <person name="Darby A.C."/>
            <person name="Makepeace B.L."/>
        </authorList>
    </citation>
    <scope>NUCLEOTIDE SEQUENCE [LARGE SCALE GENOMIC DNA]</scope>
    <source>
        <strain evidence="7">UoL-WK</strain>
    </source>
</reference>
<feature type="compositionally biased region" description="Polar residues" evidence="5">
    <location>
        <begin position="1296"/>
        <end position="1328"/>
    </location>
</feature>
<reference evidence="7" key="2">
    <citation type="submission" date="2018-11" db="EMBL/GenBank/DDBJ databases">
        <title>Trombidioid mite genomics.</title>
        <authorList>
            <person name="Dong X."/>
        </authorList>
    </citation>
    <scope>NUCLEOTIDE SEQUENCE</scope>
    <source>
        <strain evidence="7">UoL-WK</strain>
    </source>
</reference>
<feature type="region of interest" description="Disordered" evidence="5">
    <location>
        <begin position="1201"/>
        <end position="1341"/>
    </location>
</feature>
<dbReference type="Proteomes" id="UP000285301">
    <property type="component" value="Unassembled WGS sequence"/>
</dbReference>
<feature type="region of interest" description="Disordered" evidence="5">
    <location>
        <begin position="1074"/>
        <end position="1147"/>
    </location>
</feature>
<gene>
    <name evidence="7" type="ORF">B4U79_02782</name>
    <name evidence="8" type="ORF">B4U79_09022</name>
</gene>
<evidence type="ECO:0000313" key="7">
    <source>
        <dbReference type="EMBL" id="RWS07504.1"/>
    </source>
</evidence>
<dbReference type="InterPro" id="IPR019786">
    <property type="entry name" value="Zinc_finger_PHD-type_CS"/>
</dbReference>
<dbReference type="GO" id="GO:0045892">
    <property type="term" value="P:negative regulation of DNA-templated transcription"/>
    <property type="evidence" value="ECO:0007669"/>
    <property type="project" value="TreeGrafter"/>
</dbReference>
<feature type="compositionally biased region" description="Acidic residues" evidence="5">
    <location>
        <begin position="495"/>
        <end position="507"/>
    </location>
</feature>
<evidence type="ECO:0000256" key="1">
    <source>
        <dbReference type="ARBA" id="ARBA00022723"/>
    </source>
</evidence>
<feature type="region of interest" description="Disordered" evidence="5">
    <location>
        <begin position="401"/>
        <end position="438"/>
    </location>
</feature>
<dbReference type="GO" id="GO:0008270">
    <property type="term" value="F:zinc ion binding"/>
    <property type="evidence" value="ECO:0007669"/>
    <property type="project" value="UniProtKB-KW"/>
</dbReference>
<dbReference type="STRING" id="1965070.A0A3S4QT75"/>
<name>A0A3S4QT75_9ACAR</name>
<dbReference type="InterPro" id="IPR019787">
    <property type="entry name" value="Znf_PHD-finger"/>
</dbReference>
<feature type="compositionally biased region" description="Low complexity" evidence="5">
    <location>
        <begin position="1104"/>
        <end position="1115"/>
    </location>
</feature>
<feature type="compositionally biased region" description="Basic residues" evidence="5">
    <location>
        <begin position="916"/>
        <end position="941"/>
    </location>
</feature>
<dbReference type="InterPro" id="IPR013083">
    <property type="entry name" value="Znf_RING/FYVE/PHD"/>
</dbReference>
<comment type="caution">
    <text evidence="7">The sequence shown here is derived from an EMBL/GenBank/DDBJ whole genome shotgun (WGS) entry which is preliminary data.</text>
</comment>
<dbReference type="EMBL" id="NCKU01003443">
    <property type="protein sequence ID" value="RWS07504.1"/>
    <property type="molecule type" value="Genomic_DNA"/>
</dbReference>
<feature type="compositionally biased region" description="Polar residues" evidence="5">
    <location>
        <begin position="203"/>
        <end position="215"/>
    </location>
</feature>
<feature type="compositionally biased region" description="Low complexity" evidence="5">
    <location>
        <begin position="1329"/>
        <end position="1338"/>
    </location>
</feature>
<feature type="region of interest" description="Disordered" evidence="5">
    <location>
        <begin position="201"/>
        <end position="226"/>
    </location>
</feature>
<evidence type="ECO:0000256" key="5">
    <source>
        <dbReference type="SAM" id="MobiDB-lite"/>
    </source>
</evidence>
<organism evidence="7 9">
    <name type="scientific">Dinothrombium tinctorium</name>
    <dbReference type="NCBI Taxonomy" id="1965070"/>
    <lineage>
        <taxon>Eukaryota</taxon>
        <taxon>Metazoa</taxon>
        <taxon>Ecdysozoa</taxon>
        <taxon>Arthropoda</taxon>
        <taxon>Chelicerata</taxon>
        <taxon>Arachnida</taxon>
        <taxon>Acari</taxon>
        <taxon>Acariformes</taxon>
        <taxon>Trombidiformes</taxon>
        <taxon>Prostigmata</taxon>
        <taxon>Anystina</taxon>
        <taxon>Parasitengona</taxon>
        <taxon>Trombidioidea</taxon>
        <taxon>Trombidiidae</taxon>
        <taxon>Dinothrombium</taxon>
    </lineage>
</organism>
<dbReference type="OrthoDB" id="10055895at2759"/>
<proteinExistence type="predicted"/>
<feature type="domain" description="PHD-type" evidence="6">
    <location>
        <begin position="599"/>
        <end position="649"/>
    </location>
</feature>
<feature type="compositionally biased region" description="Acidic residues" evidence="5">
    <location>
        <begin position="537"/>
        <end position="571"/>
    </location>
</feature>
<dbReference type="Pfam" id="PF00628">
    <property type="entry name" value="PHD"/>
    <property type="match status" value="1"/>
</dbReference>
<dbReference type="PROSITE" id="PS01359">
    <property type="entry name" value="ZF_PHD_1"/>
    <property type="match status" value="1"/>
</dbReference>
<dbReference type="PANTHER" id="PTHR14296:SF16">
    <property type="entry name" value="REMODELING AND SPACING FACTOR 1"/>
    <property type="match status" value="1"/>
</dbReference>
<feature type="region of interest" description="Disordered" evidence="5">
    <location>
        <begin position="712"/>
        <end position="760"/>
    </location>
</feature>
<feature type="region of interest" description="Disordered" evidence="5">
    <location>
        <begin position="1379"/>
        <end position="1398"/>
    </location>
</feature>
<keyword evidence="1" id="KW-0479">Metal-binding</keyword>
<feature type="compositionally biased region" description="Basic and acidic residues" evidence="5">
    <location>
        <begin position="1020"/>
        <end position="1030"/>
    </location>
</feature>
<feature type="compositionally biased region" description="Basic residues" evidence="5">
    <location>
        <begin position="513"/>
        <end position="524"/>
    </location>
</feature>
<evidence type="ECO:0000256" key="4">
    <source>
        <dbReference type="PROSITE-ProRule" id="PRU00146"/>
    </source>
</evidence>
<accession>A0A3S4QT75</accession>
<feature type="compositionally biased region" description="Acidic residues" evidence="5">
    <location>
        <begin position="885"/>
        <end position="911"/>
    </location>
</feature>
<evidence type="ECO:0000256" key="2">
    <source>
        <dbReference type="ARBA" id="ARBA00022771"/>
    </source>
</evidence>
<dbReference type="InterPro" id="IPR001965">
    <property type="entry name" value="Znf_PHD"/>
</dbReference>
<feature type="region of interest" description="Disordered" evidence="5">
    <location>
        <begin position="472"/>
        <end position="602"/>
    </location>
</feature>
<keyword evidence="2 4" id="KW-0863">Zinc-finger</keyword>
<dbReference type="EMBL" id="NCKU01003353">
    <property type="protein sequence ID" value="RWS07698.1"/>
    <property type="molecule type" value="Genomic_DNA"/>
</dbReference>
<sequence length="1415" mass="161022">MATNQTDDCVCENDPNFSVISSFFLKFAAQLSTNFSITEFKQMIEDNEHISEDLIELHIKLLRKRRKYINKEKWEKALVKFIAEYSDVEAWELERYGYKRVKLSIRLEALKRLLEAQFDYNPKFKGEVNAMEANSLRILPIGRDVYGNQYWFQIDYEMNFRLYKEEPDNEKSWVLICKDKDELCKLISDLEAGNSHILKEESSATVSENDDSNMTMAKDASSNKEDVQIKNELEMESNSDENLKIVIKQEPKEECLPQESENIKVNGDVFANEECCESKFKLEHSVQEPKTFCKKEPEENCLDFSSCIKHEKENIISDNVELYSSSEVSNNFNVNDVVVLLNDMLEEVVSMNKVTTDFTEDIISEENIETNVKEVCNYLLDSICIEDTKETSINEIVKVCRGGNRGRGRPRGRGGYRSRGRGKATSVTSSEREPSLLPVKRSLRIQALQEKKNAELAEQMKREQQRLEEIAKKRNEQKKMNSDLKNKKIVKSESEESNNEESDSESEYEMKSSKKKKRRKKHRAYPWDTESSVSSESSEESEVEEEEEEVLKFDDNEDEFACEDIEPDDEPVVMKRARTVKKIRSDSESEEQSEEENDDTPCRRCGKYDHPEWILLCDSCDSGYHTACLNPPLMLIPDGDWYCPPCENVSNFNINIFNKIQMKSYLQQKALMQRLQDEYTNLVKMLEKREREEMRKQRLKFVAINVDNILKQPKTERKPSTDSQPDKAQKTAKAERKTVESRSKYFDDDNSEEERDSEEDYLQLRSVRTCKRINYQFTEYDELINSAIREDNYEDDGYVYGKLPEPEEVENNVNSVNESDTAAEAVANVDVAIIEDEPIKPQEAVTVVPKGVPKKPPQRKKRLNDLDTPPEDDDSDESFKGSSETEVEDITEDEYADSIDDEEEDEEEESDLDYKSRRKGKKSSSRSSRKSRNKKVIRRGYKRDGFVVDSDESDLEGYTRSRVRTRAAAKKKVSYKEPSSDETEEEQTWCWKTSKSNKRKVSDSSDDEWGASSRKKKNRDKSWSCDRDAESTNVALATAHQSVKPVASSETSNLISVSSVNNLPNNQVSNISEVQTSLASTSQSSEPSALSQLTAFASRGPITSAPSPMSQPSAAFNNFSPSQPPPLIHTSDKEESDGYSITPLDSFSSRQKAIKPSLITDSYPPQNLSPSRLLNLESSNYPQAVSPSRLINLERFHQPGQQINNFDKRGPNIMSNLGNRLHPPFAGPPPRDFSRRQPYPQPGAPEFGPAPRNFYDPTGFPRGAQLAPNLHHHATRPPQPSIPFRHSSGAPPYHPPSSSVGYFSQNPHQTRYYSPNAPQTTADRNVTLPSTSSSVYSSPYPPPGMSSNHYATYYAHSGGLTPNGGFMIQNLLQQRVNANSGGNGNVSSEGAPVSANVEEDELRSVTDIVSFITQE</sequence>
<feature type="compositionally biased region" description="Acidic residues" evidence="5">
    <location>
        <begin position="748"/>
        <end position="760"/>
    </location>
</feature>
<protein>
    <submittedName>
        <fullName evidence="7">Remodeling and spacing factor 1-like isoform X2</fullName>
    </submittedName>
</protein>
<evidence type="ECO:0000256" key="3">
    <source>
        <dbReference type="ARBA" id="ARBA00022833"/>
    </source>
</evidence>
<dbReference type="CDD" id="cd15543">
    <property type="entry name" value="PHD_RSF1"/>
    <property type="match status" value="1"/>
</dbReference>
<feature type="compositionally biased region" description="Low complexity" evidence="5">
    <location>
        <begin position="1379"/>
        <end position="1391"/>
    </location>
</feature>
<keyword evidence="9" id="KW-1185">Reference proteome</keyword>
<evidence type="ECO:0000313" key="8">
    <source>
        <dbReference type="EMBL" id="RWS07698.1"/>
    </source>
</evidence>
<dbReference type="SUPFAM" id="SSF57903">
    <property type="entry name" value="FYVE/PHD zinc finger"/>
    <property type="match status" value="1"/>
</dbReference>
<feature type="compositionally biased region" description="Basic residues" evidence="5">
    <location>
        <begin position="852"/>
        <end position="862"/>
    </location>
</feature>
<feature type="compositionally biased region" description="Acidic residues" evidence="5">
    <location>
        <begin position="588"/>
        <end position="599"/>
    </location>
</feature>
<keyword evidence="3" id="KW-0862">Zinc</keyword>
<dbReference type="InterPro" id="IPR028938">
    <property type="entry name" value="Rsf1-like"/>
</dbReference>
<feature type="compositionally biased region" description="Basic and acidic residues" evidence="5">
    <location>
        <begin position="472"/>
        <end position="494"/>
    </location>
</feature>
<dbReference type="GO" id="GO:0031213">
    <property type="term" value="C:RSF complex"/>
    <property type="evidence" value="ECO:0007669"/>
    <property type="project" value="InterPro"/>
</dbReference>